<dbReference type="Proteomes" id="UP001057498">
    <property type="component" value="Chromosome"/>
</dbReference>
<dbReference type="EMBL" id="AP025730">
    <property type="protein sequence ID" value="BDI07112.1"/>
    <property type="molecule type" value="Genomic_DNA"/>
</dbReference>
<evidence type="ECO:0000313" key="2">
    <source>
        <dbReference type="Proteomes" id="UP001057498"/>
    </source>
</evidence>
<keyword evidence="2" id="KW-1185">Reference proteome</keyword>
<gene>
    <name evidence="1" type="ORF">CATMQ487_40820</name>
</gene>
<reference evidence="1" key="1">
    <citation type="submission" date="2022-04" db="EMBL/GenBank/DDBJ databases">
        <title>Whole genome sequence of Sphaerotilus sp. FB-5.</title>
        <authorList>
            <person name="Takeda M."/>
            <person name="Narihara S."/>
            <person name="Akimoto M."/>
            <person name="Akimoto R."/>
            <person name="Nishiyashiki S."/>
            <person name="Murakami T."/>
        </authorList>
    </citation>
    <scope>NUCLEOTIDE SEQUENCE</scope>
    <source>
        <strain evidence="1">FB-5</strain>
    </source>
</reference>
<proteinExistence type="predicted"/>
<accession>A0ABM7YR93</accession>
<organism evidence="1 2">
    <name type="scientific">Sphaerotilus microaerophilus</name>
    <dbReference type="NCBI Taxonomy" id="2914710"/>
    <lineage>
        <taxon>Bacteria</taxon>
        <taxon>Pseudomonadati</taxon>
        <taxon>Pseudomonadota</taxon>
        <taxon>Betaproteobacteria</taxon>
        <taxon>Burkholderiales</taxon>
        <taxon>Sphaerotilaceae</taxon>
        <taxon>Sphaerotilus</taxon>
    </lineage>
</organism>
<protein>
    <submittedName>
        <fullName evidence="1">Uncharacterized protein</fullName>
    </submittedName>
</protein>
<sequence length="62" mass="6736">MQGTCGRADAAMFDDGNQDLQLLEFHADRMTVKRDWGTTGPLGVFPWGARTPAIVALDANPM</sequence>
<name>A0ABM7YR93_9BURK</name>
<evidence type="ECO:0000313" key="1">
    <source>
        <dbReference type="EMBL" id="BDI07112.1"/>
    </source>
</evidence>